<accession>A0ABU7A1I1</accession>
<evidence type="ECO:0000313" key="2">
    <source>
        <dbReference type="Proteomes" id="UP001345963"/>
    </source>
</evidence>
<evidence type="ECO:0000313" key="1">
    <source>
        <dbReference type="EMBL" id="MED6231490.1"/>
    </source>
</evidence>
<sequence length="99" mass="11210">MDSICEHKSTIHAADSQLDLGLDFDWAIPTHSIQLFYCSFSGMFVVSGYSSLKSIATSNRFPSMTALYLAPFINPRKAIPTASRCHQPAILRWRWCVQR</sequence>
<keyword evidence="2" id="KW-1185">Reference proteome</keyword>
<dbReference type="EMBL" id="JAHUTI010000043">
    <property type="protein sequence ID" value="MED6231490.1"/>
    <property type="molecule type" value="Genomic_DNA"/>
</dbReference>
<organism evidence="1 2">
    <name type="scientific">Ataeniobius toweri</name>
    <dbReference type="NCBI Taxonomy" id="208326"/>
    <lineage>
        <taxon>Eukaryota</taxon>
        <taxon>Metazoa</taxon>
        <taxon>Chordata</taxon>
        <taxon>Craniata</taxon>
        <taxon>Vertebrata</taxon>
        <taxon>Euteleostomi</taxon>
        <taxon>Actinopterygii</taxon>
        <taxon>Neopterygii</taxon>
        <taxon>Teleostei</taxon>
        <taxon>Neoteleostei</taxon>
        <taxon>Acanthomorphata</taxon>
        <taxon>Ovalentaria</taxon>
        <taxon>Atherinomorphae</taxon>
        <taxon>Cyprinodontiformes</taxon>
        <taxon>Goodeidae</taxon>
        <taxon>Ataeniobius</taxon>
    </lineage>
</organism>
<reference evidence="1 2" key="1">
    <citation type="submission" date="2021-07" db="EMBL/GenBank/DDBJ databases">
        <authorList>
            <person name="Palmer J.M."/>
        </authorList>
    </citation>
    <scope>NUCLEOTIDE SEQUENCE [LARGE SCALE GENOMIC DNA]</scope>
    <source>
        <strain evidence="1 2">AT_MEX2019</strain>
        <tissue evidence="1">Muscle</tissue>
    </source>
</reference>
<protein>
    <submittedName>
        <fullName evidence="1">Uncharacterized protein</fullName>
    </submittedName>
</protein>
<name>A0ABU7A1I1_9TELE</name>
<proteinExistence type="predicted"/>
<gene>
    <name evidence="1" type="ORF">ATANTOWER_019990</name>
</gene>
<comment type="caution">
    <text evidence="1">The sequence shown here is derived from an EMBL/GenBank/DDBJ whole genome shotgun (WGS) entry which is preliminary data.</text>
</comment>
<dbReference type="Proteomes" id="UP001345963">
    <property type="component" value="Unassembled WGS sequence"/>
</dbReference>